<evidence type="ECO:0000256" key="5">
    <source>
        <dbReference type="ARBA" id="ARBA00022630"/>
    </source>
</evidence>
<dbReference type="FunFam" id="3.30.465.10:FF:000033">
    <property type="entry name" value="L-gulonolactone oxidase 5"/>
    <property type="match status" value="1"/>
</dbReference>
<evidence type="ECO:0000313" key="14">
    <source>
        <dbReference type="Proteomes" id="UP001154282"/>
    </source>
</evidence>
<name>A0AAV0LDM2_9ROSI</name>
<comment type="pathway">
    <text evidence="2">Cofactor biosynthesis; L-ascorbate biosynthesis.</text>
</comment>
<dbReference type="GO" id="GO:0050105">
    <property type="term" value="F:L-gulonolactone oxidase activity"/>
    <property type="evidence" value="ECO:0007669"/>
    <property type="project" value="UniProtKB-EC"/>
</dbReference>
<evidence type="ECO:0000313" key="13">
    <source>
        <dbReference type="EMBL" id="CAI0432241.1"/>
    </source>
</evidence>
<keyword evidence="14" id="KW-1185">Reference proteome</keyword>
<evidence type="ECO:0000256" key="11">
    <source>
        <dbReference type="SAM" id="SignalP"/>
    </source>
</evidence>
<dbReference type="PANTHER" id="PTHR13878:SF67">
    <property type="entry name" value="L-GULONOLACTONE OXIDASE 5"/>
    <property type="match status" value="1"/>
</dbReference>
<evidence type="ECO:0000256" key="7">
    <source>
        <dbReference type="ARBA" id="ARBA00022729"/>
    </source>
</evidence>
<dbReference type="InterPro" id="IPR016169">
    <property type="entry name" value="FAD-bd_PCMH_sub2"/>
</dbReference>
<dbReference type="InterPro" id="IPR036318">
    <property type="entry name" value="FAD-bd_PCMH-like_sf"/>
</dbReference>
<dbReference type="SUPFAM" id="SSF56176">
    <property type="entry name" value="FAD-binding/transporter-associated domain-like"/>
    <property type="match status" value="1"/>
</dbReference>
<keyword evidence="5" id="KW-0285">Flavoprotein</keyword>
<dbReference type="InterPro" id="IPR007173">
    <property type="entry name" value="ALO_C"/>
</dbReference>
<comment type="cofactor">
    <cofactor evidence="1">
        <name>FAD</name>
        <dbReference type="ChEBI" id="CHEBI:57692"/>
    </cofactor>
</comment>
<dbReference type="InterPro" id="IPR055154">
    <property type="entry name" value="GULLO2-like_C"/>
</dbReference>
<sequence>MIFIAVVIASSLIIISPSTCIPPPEDPIHCSNSTTSCTITNYIGAFPDRSTCRASGAAYPATEDELIAVVADGTRARRKMKVATRSHHSIPKLACPGGEGGLLISTKFLDRVLSVDKEAMTVTVESGVTLRQLIEAAAEAGLALPYSPYWWGLTVGGMLATGAHGSSLWARQGGAVHDYVAEMTMVSPGRAADGYVRVRRLKEGDSTEINAAKVSLGVLGAIYKVTFKLQPLFKRSLTYMQKDDKELGDEAIAFGSKHEFADLSWFPSQGKVIYRIDDRVPSNAVGNGIYDFIGFRATLSSALAIIRSVEDIQESTKDADARCLSGKLLSSALDSAAFGLTNDGLTFTAYPVIGYHNHLQASGSCLDSASDGLITACPWDSRIKAQFFHQTSFSIALSDAKDFIHDVQTLVALDPRSLCVIDQYNGILIRYVTASNAYLGKQEDGLDFDLTYYRSKDPAMPRLFEDVLEEIEQMAVFKYGGLPHWGKNRNVAFEGAMRKYKQGEEFVRVKEEYDPLGLFSSDWTDQVLGLRGGLMIVRDGCGLEGLCVCLEDRHCAPGEGFFCRPGKVYKNARVCRNI</sequence>
<evidence type="ECO:0000256" key="3">
    <source>
        <dbReference type="ARBA" id="ARBA00005466"/>
    </source>
</evidence>
<protein>
    <recommendedName>
        <fullName evidence="4">L-gulonolactone oxidase</fullName>
        <ecNumber evidence="4">1.1.3.8</ecNumber>
    </recommendedName>
</protein>
<dbReference type="InterPro" id="IPR006094">
    <property type="entry name" value="Oxid_FAD_bind_N"/>
</dbReference>
<dbReference type="PROSITE" id="PS51387">
    <property type="entry name" value="FAD_PCMH"/>
    <property type="match status" value="1"/>
</dbReference>
<comment type="catalytic activity">
    <reaction evidence="10">
        <text>L-gulono-1,4-lactone + O2 = L-ascorbate + H2O2 + H(+)</text>
        <dbReference type="Rhea" id="RHEA:32363"/>
        <dbReference type="ChEBI" id="CHEBI:15378"/>
        <dbReference type="ChEBI" id="CHEBI:15379"/>
        <dbReference type="ChEBI" id="CHEBI:16240"/>
        <dbReference type="ChEBI" id="CHEBI:17587"/>
        <dbReference type="ChEBI" id="CHEBI:38290"/>
        <dbReference type="EC" id="1.1.3.8"/>
    </reaction>
</comment>
<dbReference type="EC" id="1.1.3.8" evidence="4"/>
<dbReference type="EMBL" id="CAMGYJ010000006">
    <property type="protein sequence ID" value="CAI0432241.1"/>
    <property type="molecule type" value="Genomic_DNA"/>
</dbReference>
<dbReference type="Gene3D" id="3.30.70.2520">
    <property type="match status" value="1"/>
</dbReference>
<comment type="caution">
    <text evidence="13">The sequence shown here is derived from an EMBL/GenBank/DDBJ whole genome shotgun (WGS) entry which is preliminary data.</text>
</comment>
<evidence type="ECO:0000259" key="12">
    <source>
        <dbReference type="PROSITE" id="PS51387"/>
    </source>
</evidence>
<evidence type="ECO:0000256" key="6">
    <source>
        <dbReference type="ARBA" id="ARBA00022644"/>
    </source>
</evidence>
<evidence type="ECO:0000256" key="10">
    <source>
        <dbReference type="ARBA" id="ARBA00048083"/>
    </source>
</evidence>
<feature type="domain" description="FAD-binding PCMH-type" evidence="12">
    <location>
        <begin position="50"/>
        <end position="232"/>
    </location>
</feature>
<dbReference type="GO" id="GO:0016020">
    <property type="term" value="C:membrane"/>
    <property type="evidence" value="ECO:0007669"/>
    <property type="project" value="InterPro"/>
</dbReference>
<evidence type="ECO:0000256" key="4">
    <source>
        <dbReference type="ARBA" id="ARBA00013121"/>
    </source>
</evidence>
<comment type="similarity">
    <text evidence="3">Belongs to the oxygen-dependent FAD-linked oxidoreductase family.</text>
</comment>
<keyword evidence="9" id="KW-0560">Oxidoreductase</keyword>
<dbReference type="GO" id="GO:0003885">
    <property type="term" value="F:D-arabinono-1,4-lactone oxidase activity"/>
    <property type="evidence" value="ECO:0007669"/>
    <property type="project" value="InterPro"/>
</dbReference>
<dbReference type="GO" id="GO:0019853">
    <property type="term" value="P:L-ascorbic acid biosynthetic process"/>
    <property type="evidence" value="ECO:0007669"/>
    <property type="project" value="UniProtKB-KW"/>
</dbReference>
<dbReference type="NCBIfam" id="TIGR01677">
    <property type="entry name" value="pln_FAD_oxido"/>
    <property type="match status" value="1"/>
</dbReference>
<dbReference type="GO" id="GO:0071949">
    <property type="term" value="F:FAD binding"/>
    <property type="evidence" value="ECO:0007669"/>
    <property type="project" value="InterPro"/>
</dbReference>
<evidence type="ECO:0000256" key="9">
    <source>
        <dbReference type="ARBA" id="ARBA00023002"/>
    </source>
</evidence>
<evidence type="ECO:0000256" key="1">
    <source>
        <dbReference type="ARBA" id="ARBA00001974"/>
    </source>
</evidence>
<feature type="signal peptide" evidence="11">
    <location>
        <begin position="1"/>
        <end position="20"/>
    </location>
</feature>
<proteinExistence type="inferred from homology"/>
<accession>A0AAV0LDM2</accession>
<dbReference type="Pfam" id="PF22906">
    <property type="entry name" value="GULLO2-like_3rd"/>
    <property type="match status" value="1"/>
</dbReference>
<evidence type="ECO:0000256" key="2">
    <source>
        <dbReference type="ARBA" id="ARBA00005147"/>
    </source>
</evidence>
<evidence type="ECO:0000256" key="8">
    <source>
        <dbReference type="ARBA" id="ARBA00022827"/>
    </source>
</evidence>
<dbReference type="Proteomes" id="UP001154282">
    <property type="component" value="Unassembled WGS sequence"/>
</dbReference>
<dbReference type="InterPro" id="IPR016166">
    <property type="entry name" value="FAD-bd_PCMH"/>
</dbReference>
<dbReference type="AlphaFoldDB" id="A0AAV0LDM2"/>
<dbReference type="InterPro" id="IPR050432">
    <property type="entry name" value="FAD-linked_Oxidoreductases_BP"/>
</dbReference>
<dbReference type="InterPro" id="IPR010030">
    <property type="entry name" value="GULO_Plant"/>
</dbReference>
<dbReference type="Pfam" id="PF01565">
    <property type="entry name" value="FAD_binding_4"/>
    <property type="match status" value="1"/>
</dbReference>
<keyword evidence="6" id="KW-0060">Ascorbate biosynthesis</keyword>
<dbReference type="Gene3D" id="3.30.465.10">
    <property type="match status" value="1"/>
</dbReference>
<organism evidence="13 14">
    <name type="scientific">Linum tenue</name>
    <dbReference type="NCBI Taxonomy" id="586396"/>
    <lineage>
        <taxon>Eukaryota</taxon>
        <taxon>Viridiplantae</taxon>
        <taxon>Streptophyta</taxon>
        <taxon>Embryophyta</taxon>
        <taxon>Tracheophyta</taxon>
        <taxon>Spermatophyta</taxon>
        <taxon>Magnoliopsida</taxon>
        <taxon>eudicotyledons</taxon>
        <taxon>Gunneridae</taxon>
        <taxon>Pentapetalae</taxon>
        <taxon>rosids</taxon>
        <taxon>fabids</taxon>
        <taxon>Malpighiales</taxon>
        <taxon>Linaceae</taxon>
        <taxon>Linum</taxon>
    </lineage>
</organism>
<keyword evidence="8" id="KW-0274">FAD</keyword>
<feature type="chain" id="PRO_5043695685" description="L-gulonolactone oxidase" evidence="11">
    <location>
        <begin position="21"/>
        <end position="578"/>
    </location>
</feature>
<dbReference type="Pfam" id="PF04030">
    <property type="entry name" value="ALO"/>
    <property type="match status" value="1"/>
</dbReference>
<dbReference type="PANTHER" id="PTHR13878">
    <property type="entry name" value="GULONOLACTONE OXIDASE"/>
    <property type="match status" value="1"/>
</dbReference>
<reference evidence="13" key="1">
    <citation type="submission" date="2022-08" db="EMBL/GenBank/DDBJ databases">
        <authorList>
            <person name="Gutierrez-Valencia J."/>
        </authorList>
    </citation>
    <scope>NUCLEOTIDE SEQUENCE</scope>
</reference>
<gene>
    <name evidence="13" type="ORF">LITE_LOCUS23361</name>
</gene>
<keyword evidence="7 11" id="KW-0732">Signal</keyword>